<dbReference type="Gene3D" id="1.10.510.10">
    <property type="entry name" value="Transferase(Phosphotransferase) domain 1"/>
    <property type="match status" value="1"/>
</dbReference>
<organism evidence="1 2">
    <name type="scientific">Macrostomum lignano</name>
    <dbReference type="NCBI Taxonomy" id="282301"/>
    <lineage>
        <taxon>Eukaryota</taxon>
        <taxon>Metazoa</taxon>
        <taxon>Spiralia</taxon>
        <taxon>Lophotrochozoa</taxon>
        <taxon>Platyhelminthes</taxon>
        <taxon>Rhabditophora</taxon>
        <taxon>Macrostomorpha</taxon>
        <taxon>Macrostomida</taxon>
        <taxon>Macrostomidae</taxon>
        <taxon>Macrostomum</taxon>
    </lineage>
</organism>
<dbReference type="WBParaSite" id="maker-unitig_32001-snap-gene-0.2-mRNA-1">
    <property type="protein sequence ID" value="maker-unitig_32001-snap-gene-0.2-mRNA-1"/>
    <property type="gene ID" value="maker-unitig_32001-snap-gene-0.2"/>
</dbReference>
<dbReference type="InterPro" id="IPR011009">
    <property type="entry name" value="Kinase-like_dom_sf"/>
</dbReference>
<evidence type="ECO:0000313" key="1">
    <source>
        <dbReference type="Proteomes" id="UP000095280"/>
    </source>
</evidence>
<dbReference type="SUPFAM" id="SSF56112">
    <property type="entry name" value="Protein kinase-like (PK-like)"/>
    <property type="match status" value="1"/>
</dbReference>
<accession>A0A1I8FGE8</accession>
<reference evidence="2" key="1">
    <citation type="submission" date="2016-11" db="UniProtKB">
        <authorList>
            <consortium name="WormBaseParasite"/>
        </authorList>
    </citation>
    <scope>IDENTIFICATION</scope>
</reference>
<proteinExistence type="predicted"/>
<name>A0A1I8FGE8_9PLAT</name>
<dbReference type="Proteomes" id="UP000095280">
    <property type="component" value="Unplaced"/>
</dbReference>
<dbReference type="AlphaFoldDB" id="A0A1I8FGE8"/>
<protein>
    <submittedName>
        <fullName evidence="2">Protein kinase domain-containing protein</fullName>
    </submittedName>
</protein>
<keyword evidence="1" id="KW-1185">Reference proteome</keyword>
<evidence type="ECO:0000313" key="2">
    <source>
        <dbReference type="WBParaSite" id="maker-unitig_32001-snap-gene-0.2-mRNA-1"/>
    </source>
</evidence>
<sequence length="112" mass="12918">ANLKLDNVLLDSEGHIKIADFRHVQGGHPGWGHDPHLLRDSWTTLRPEPYGKIAVDWWLSECCSSRCWQASRALRKRPRTRRTVSWRITDHSVSYPKSMTKDGDDLLQRVSG</sequence>